<keyword evidence="1" id="KW-0647">Proteasome</keyword>
<dbReference type="AlphaFoldDB" id="A0A9W7SYU7"/>
<name>A0A9W7SYU7_9PEZI</name>
<organism evidence="1 2">
    <name type="scientific">Teratosphaeria destructans</name>
    <dbReference type="NCBI Taxonomy" id="418781"/>
    <lineage>
        <taxon>Eukaryota</taxon>
        <taxon>Fungi</taxon>
        <taxon>Dikarya</taxon>
        <taxon>Ascomycota</taxon>
        <taxon>Pezizomycotina</taxon>
        <taxon>Dothideomycetes</taxon>
        <taxon>Dothideomycetidae</taxon>
        <taxon>Mycosphaerellales</taxon>
        <taxon>Teratosphaeriaceae</taxon>
        <taxon>Teratosphaeria</taxon>
    </lineage>
</organism>
<dbReference type="OrthoDB" id="5593278at2759"/>
<evidence type="ECO:0000313" key="2">
    <source>
        <dbReference type="Proteomes" id="UP001138500"/>
    </source>
</evidence>
<evidence type="ECO:0000313" key="1">
    <source>
        <dbReference type="EMBL" id="KAH9842298.1"/>
    </source>
</evidence>
<keyword evidence="2" id="KW-1185">Reference proteome</keyword>
<dbReference type="EMBL" id="RIBY02000424">
    <property type="protein sequence ID" value="KAH9842298.1"/>
    <property type="molecule type" value="Genomic_DNA"/>
</dbReference>
<dbReference type="InterPro" id="IPR053720">
    <property type="entry name" value="Psm_Assembly_Chaperone"/>
</dbReference>
<dbReference type="Gene3D" id="3.30.230.90">
    <property type="match status" value="1"/>
</dbReference>
<dbReference type="GO" id="GO:0000502">
    <property type="term" value="C:proteasome complex"/>
    <property type="evidence" value="ECO:0007669"/>
    <property type="project" value="UniProtKB-KW"/>
</dbReference>
<accession>A0A9W7SYU7</accession>
<comment type="caution">
    <text evidence="1">The sequence shown here is derived from an EMBL/GenBank/DDBJ whole genome shotgun (WGS) entry which is preliminary data.</text>
</comment>
<dbReference type="Proteomes" id="UP001138500">
    <property type="component" value="Unassembled WGS sequence"/>
</dbReference>
<sequence>MAATTDSHTKSYTTYQVPFPAPSKSSTGLVNTHPTTCTLLSFTDKLLLTITQSSRNLSHWVHVPLATSPTDSSHITSGNDENALLPRSDLTATTVLGGTKEGEDLVGQTLATIVGSAILTKRPGEERLLVLALGLEMEGGEGRVSMGRSGFEELVGLVLECL</sequence>
<gene>
    <name evidence="1" type="ORF">Tdes44962_MAKER07618</name>
</gene>
<proteinExistence type="predicted"/>
<reference evidence="1 2" key="2">
    <citation type="journal article" date="2021" name="Curr. Genet.">
        <title>Genetic response to nitrogen starvation in the aggressive Eucalyptus foliar pathogen Teratosphaeria destructans.</title>
        <authorList>
            <person name="Havenga M."/>
            <person name="Wingfield B.D."/>
            <person name="Wingfield M.J."/>
            <person name="Dreyer L.L."/>
            <person name="Roets F."/>
            <person name="Aylward J."/>
        </authorList>
    </citation>
    <scope>NUCLEOTIDE SEQUENCE [LARGE SCALE GENOMIC DNA]</scope>
    <source>
        <strain evidence="1">CMW44962</strain>
    </source>
</reference>
<protein>
    <submittedName>
        <fullName evidence="1">Proteasome assembly chaperone 3</fullName>
    </submittedName>
</protein>
<reference evidence="1 2" key="1">
    <citation type="journal article" date="2018" name="IMA Fungus">
        <title>IMA Genome-F 10: Nine draft genome sequences of Claviceps purpurea s.lat., including C. arundinis, C. humidiphila, and C. cf. spartinae, pseudomolecules for the pitch canker pathogen Fusarium circinatum, draft genome of Davidsoniella eucalypti, Grosmannia galeiformis, Quambalaria eucalypti, and Teratosphaeria destructans.</title>
        <authorList>
            <person name="Wingfield B.D."/>
            <person name="Liu M."/>
            <person name="Nguyen H.D."/>
            <person name="Lane F.A."/>
            <person name="Morgan S.W."/>
            <person name="De Vos L."/>
            <person name="Wilken P.M."/>
            <person name="Duong T.A."/>
            <person name="Aylward J."/>
            <person name="Coetzee M.P."/>
            <person name="Dadej K."/>
            <person name="De Beer Z.W."/>
            <person name="Findlay W."/>
            <person name="Havenga M."/>
            <person name="Kolarik M."/>
            <person name="Menzies J.G."/>
            <person name="Naidoo K."/>
            <person name="Pochopski O."/>
            <person name="Shoukouhi P."/>
            <person name="Santana Q.C."/>
            <person name="Seifert K.A."/>
            <person name="Soal N."/>
            <person name="Steenkamp E.T."/>
            <person name="Tatham C.T."/>
            <person name="van der Nest M.A."/>
            <person name="Wingfield M.J."/>
        </authorList>
    </citation>
    <scope>NUCLEOTIDE SEQUENCE [LARGE SCALE GENOMIC DNA]</scope>
    <source>
        <strain evidence="1">CMW44962</strain>
    </source>
</reference>